<accession>A0A2R5F5Q8</accession>
<keyword evidence="1" id="KW-0472">Membrane</keyword>
<evidence type="ECO:0000313" key="2">
    <source>
        <dbReference type="EMBL" id="GBG13627.1"/>
    </source>
</evidence>
<organism evidence="2 3">
    <name type="scientific">Novimethylophilus kurashikiensis</name>
    <dbReference type="NCBI Taxonomy" id="1825523"/>
    <lineage>
        <taxon>Bacteria</taxon>
        <taxon>Pseudomonadati</taxon>
        <taxon>Pseudomonadota</taxon>
        <taxon>Betaproteobacteria</taxon>
        <taxon>Nitrosomonadales</taxon>
        <taxon>Methylophilaceae</taxon>
        <taxon>Novimethylophilus</taxon>
    </lineage>
</organism>
<dbReference type="EMBL" id="BDOQ01000003">
    <property type="protein sequence ID" value="GBG13627.1"/>
    <property type="molecule type" value="Genomic_DNA"/>
</dbReference>
<dbReference type="InterPro" id="IPR052894">
    <property type="entry name" value="AsmA-related"/>
</dbReference>
<reference evidence="2 3" key="1">
    <citation type="journal article" date="2018" name="Environ. Microbiol.">
        <title>Isolation and genomic characterization of Novimethylophilus kurashikiensis gen. nov. sp. nov., a new lanthanide-dependent methylotrophic species of Methylophilaceae.</title>
        <authorList>
            <person name="Lv H."/>
            <person name="Sahin N."/>
            <person name="Tani A."/>
        </authorList>
    </citation>
    <scope>NUCLEOTIDE SEQUENCE [LARGE SCALE GENOMIC DNA]</scope>
    <source>
        <strain evidence="2 3">La2-4</strain>
    </source>
</reference>
<dbReference type="PANTHER" id="PTHR30441">
    <property type="entry name" value="DUF748 DOMAIN-CONTAINING PROTEIN"/>
    <property type="match status" value="1"/>
</dbReference>
<gene>
    <name evidence="2" type="ORF">NMK_1178</name>
</gene>
<protein>
    <recommendedName>
        <fullName evidence="4">DUF748 domain-containing protein</fullName>
    </recommendedName>
</protein>
<dbReference type="InterPro" id="IPR008023">
    <property type="entry name" value="DUF748"/>
</dbReference>
<keyword evidence="1" id="KW-0812">Transmembrane</keyword>
<dbReference type="RefSeq" id="WP_109014806.1">
    <property type="nucleotide sequence ID" value="NZ_BDOQ01000003.1"/>
</dbReference>
<dbReference type="Pfam" id="PF05359">
    <property type="entry name" value="DUF748"/>
    <property type="match status" value="1"/>
</dbReference>
<dbReference type="GO" id="GO:0005886">
    <property type="term" value="C:plasma membrane"/>
    <property type="evidence" value="ECO:0007669"/>
    <property type="project" value="TreeGrafter"/>
</dbReference>
<dbReference type="AlphaFoldDB" id="A0A2R5F5Q8"/>
<proteinExistence type="predicted"/>
<evidence type="ECO:0000313" key="3">
    <source>
        <dbReference type="Proteomes" id="UP000245081"/>
    </source>
</evidence>
<comment type="caution">
    <text evidence="2">The sequence shown here is derived from an EMBL/GenBank/DDBJ whole genome shotgun (WGS) entry which is preliminary data.</text>
</comment>
<name>A0A2R5F5Q8_9PROT</name>
<keyword evidence="1" id="KW-1133">Transmembrane helix</keyword>
<dbReference type="Proteomes" id="UP000245081">
    <property type="component" value="Unassembled WGS sequence"/>
</dbReference>
<feature type="transmembrane region" description="Helical" evidence="1">
    <location>
        <begin position="12"/>
        <end position="32"/>
    </location>
</feature>
<evidence type="ECO:0008006" key="4">
    <source>
        <dbReference type="Google" id="ProtNLM"/>
    </source>
</evidence>
<dbReference type="OrthoDB" id="9757969at2"/>
<sequence length="1158" mass="125132">MNPKLRKILLARPLQIAAALIAFYFLFGYFAVNPIAQRLLPWVGEKKLASRLAVEEVKFDPLRLTLTVSNLHLDQLNGSNLAGFRRLFVDLDANGLWHWNWHLTDIRLSGPYGIIDIDPQGKLNWADLIAKLNEDKTPSDTMPRVVIDHILIEDGKVQYTERNRPTPFKTELTPLALELDGFSTLPKDRGDYLLSAKMPEQGGTLRWKGDVGVNPVASAGSVEVEGVNLASLMPILKRQQLPVTITDGRADVRFSYGFAMVGDKGEPQPQALLAHVEAKVALLAAELPGGKLNLGEAEANLPDIDLALQKGASLHVTDLDAHVRQLALTQSGKPLFKLGELAIKGIGYDLAENRLGIEDIALNGGEVHAVRDQNGQLDWLKLMPTNEAAPAKPEAEKKSPEPKAKPFRFDIAKLQLQHWKAGFEDQTFVHPLSAEIGNLDFSLKANSDENGLAVSGMEAALRNLTLRSSLMPQPAATLADLHLQSSGISLKDNTVNLGKLQLSGLESQVSLDAKQGVNWLALLEQRAATAKAAAPTASGPAWKVNLAGAALENGTIHVEDRYSGAPIAWDIQNAKLAADGLSLDLGKAVPIKAAFKIKQGGDFAAEGKLALAPLKGDLQIKLNGLPLKPFAPYLNRAAMLKLVDGQASTQGKLSINQGKILSAQYTGGFNVERLAIIEEVDNRPFLSWGSVASNSLKLSMAPNRLHMDEVRVVRPAGKLIIYEDRTLNVQHLIRTQAPTTASAKSGNGDSAVDQFPVAVDRISVDNADLEFADLSLVPQFGTHINSLSGVINGLSSDAASTAQVELDGKVDEYGSARVRGSLQPFRATDFTDLKVSFHNLEMNRLTPYSGKFAGRKIDSGKMSADLEYKIKNRQLLGENKFVINTLKLGGHVDSPDAVNLPLDLAIALLEDSNGVIDLDLPISGRLDDPQFSYGKVIWKAVVNVVSKVVTAPFRALGKLLGISSDKLEAVAFDPGLPTLAPPEQEKLKAVADAMGKKPQLTLRIAPAYDTAADTAALQDMATRRDVAREMGLTLAENEQPGPVDLNNVKVQTAVENLLKDRKGEKRNIKALDSVKDYFRKPKPEDLPKYQAMVDELKATVKVGDADLTGLGKARGDAIQHYLVQTAGLEAQRVTVQAPAKEAGDGHAVKVKLELGVAK</sequence>
<evidence type="ECO:0000256" key="1">
    <source>
        <dbReference type="SAM" id="Phobius"/>
    </source>
</evidence>
<dbReference type="PANTHER" id="PTHR30441:SF8">
    <property type="entry name" value="DUF748 DOMAIN-CONTAINING PROTEIN"/>
    <property type="match status" value="1"/>
</dbReference>
<keyword evidence="3" id="KW-1185">Reference proteome</keyword>
<dbReference type="GO" id="GO:0090313">
    <property type="term" value="P:regulation of protein targeting to membrane"/>
    <property type="evidence" value="ECO:0007669"/>
    <property type="project" value="TreeGrafter"/>
</dbReference>